<sequence length="111" mass="12177">MIRDKALLQRRGDPNSQACRDATLAGRDKMIALHNSIQDCTDEVSVTKVDAFQQAIFAAYFQKNDTSYQKIKETYELATKALENAGEKGKSLRAATDAMMAAVDKAAAECN</sequence>
<gene>
    <name evidence="1" type="ORF">EC957_012053</name>
</gene>
<comment type="caution">
    <text evidence="1">The sequence shown here is derived from an EMBL/GenBank/DDBJ whole genome shotgun (WGS) entry which is preliminary data.</text>
</comment>
<evidence type="ECO:0000313" key="2">
    <source>
        <dbReference type="Proteomes" id="UP000723463"/>
    </source>
</evidence>
<evidence type="ECO:0000313" key="1">
    <source>
        <dbReference type="EMBL" id="KAF9544451.1"/>
    </source>
</evidence>
<keyword evidence="2" id="KW-1185">Reference proteome</keyword>
<accession>A0A9P6F8G9</accession>
<organism evidence="1 2">
    <name type="scientific">Mortierella hygrophila</name>
    <dbReference type="NCBI Taxonomy" id="979708"/>
    <lineage>
        <taxon>Eukaryota</taxon>
        <taxon>Fungi</taxon>
        <taxon>Fungi incertae sedis</taxon>
        <taxon>Mucoromycota</taxon>
        <taxon>Mortierellomycotina</taxon>
        <taxon>Mortierellomycetes</taxon>
        <taxon>Mortierellales</taxon>
        <taxon>Mortierellaceae</taxon>
        <taxon>Mortierella</taxon>
    </lineage>
</organism>
<dbReference type="AlphaFoldDB" id="A0A9P6F8G9"/>
<proteinExistence type="predicted"/>
<dbReference type="EMBL" id="JAAAXW010000090">
    <property type="protein sequence ID" value="KAF9544451.1"/>
    <property type="molecule type" value="Genomic_DNA"/>
</dbReference>
<dbReference type="Proteomes" id="UP000723463">
    <property type="component" value="Unassembled WGS sequence"/>
</dbReference>
<reference evidence="1" key="1">
    <citation type="journal article" date="2020" name="Fungal Divers.">
        <title>Resolving the Mortierellaceae phylogeny through synthesis of multi-gene phylogenetics and phylogenomics.</title>
        <authorList>
            <person name="Vandepol N."/>
            <person name="Liber J."/>
            <person name="Desiro A."/>
            <person name="Na H."/>
            <person name="Kennedy M."/>
            <person name="Barry K."/>
            <person name="Grigoriev I.V."/>
            <person name="Miller A.N."/>
            <person name="O'Donnell K."/>
            <person name="Stajich J.E."/>
            <person name="Bonito G."/>
        </authorList>
    </citation>
    <scope>NUCLEOTIDE SEQUENCE</scope>
    <source>
        <strain evidence="1">NRRL 2591</strain>
    </source>
</reference>
<name>A0A9P6F8G9_9FUNG</name>
<protein>
    <submittedName>
        <fullName evidence="1">Uncharacterized protein</fullName>
    </submittedName>
</protein>